<dbReference type="PANTHER" id="PTHR34136:SF1">
    <property type="entry name" value="UDP-N-ACETYL-D-MANNOSAMINURONIC ACID TRANSFERASE"/>
    <property type="match status" value="1"/>
</dbReference>
<name>A0A317JR64_9BACT</name>
<dbReference type="GO" id="GO:0016758">
    <property type="term" value="F:hexosyltransferase activity"/>
    <property type="evidence" value="ECO:0007669"/>
    <property type="project" value="TreeGrafter"/>
</dbReference>
<accession>A0A317JR64</accession>
<gene>
    <name evidence="3" type="ORF">C5B42_01040</name>
</gene>
<dbReference type="Proteomes" id="UP000246104">
    <property type="component" value="Unassembled WGS sequence"/>
</dbReference>
<organism evidence="3 4">
    <name type="scientific">Candidatus Cerribacteria bacterium 'Amazon FNV 2010 28 9'</name>
    <dbReference type="NCBI Taxonomy" id="2081795"/>
    <lineage>
        <taxon>Bacteria</taxon>
        <taxon>Candidatus Cerribacteria</taxon>
    </lineage>
</organism>
<evidence type="ECO:0000256" key="2">
    <source>
        <dbReference type="ARBA" id="ARBA00022679"/>
    </source>
</evidence>
<evidence type="ECO:0000313" key="3">
    <source>
        <dbReference type="EMBL" id="PWU23989.1"/>
    </source>
</evidence>
<proteinExistence type="predicted"/>
<dbReference type="PANTHER" id="PTHR34136">
    <property type="match status" value="1"/>
</dbReference>
<evidence type="ECO:0008006" key="5">
    <source>
        <dbReference type="Google" id="ProtNLM"/>
    </source>
</evidence>
<dbReference type="CDD" id="cd06533">
    <property type="entry name" value="Glyco_transf_WecG_TagA"/>
    <property type="match status" value="1"/>
</dbReference>
<sequence>MIDDDKNGSVNEIFGIPFFSGTKLQLLSVVEELIESQRKKPIIIFTPNPEQVRLALHNKQFYHCLLQSTYNLPDGSGIVWALKKREKKRGRVGEKRNEKISFSRIPGREVFHELLSVAKEKKYRVFLIGGKQGSVDQVVEKWRMQGTWLSDPGAEDIRHEQTSERERVLSKLQLYRPHMVFVAYGAPWQEQWIIQNGEALERSGVKLAMVVGGSFEYEAGIARSVPHWIERFHLEWMYRLIQEPWRWKRQLVGLEFFLHVFCS</sequence>
<dbReference type="InterPro" id="IPR004629">
    <property type="entry name" value="WecG_TagA_CpsF"/>
</dbReference>
<protein>
    <recommendedName>
        <fullName evidence="5">Glycosyltransferase</fullName>
    </recommendedName>
</protein>
<evidence type="ECO:0000256" key="1">
    <source>
        <dbReference type="ARBA" id="ARBA00022676"/>
    </source>
</evidence>
<keyword evidence="1" id="KW-0328">Glycosyltransferase</keyword>
<dbReference type="EMBL" id="PSRQ01000016">
    <property type="protein sequence ID" value="PWU23989.1"/>
    <property type="molecule type" value="Genomic_DNA"/>
</dbReference>
<dbReference type="Pfam" id="PF03808">
    <property type="entry name" value="Glyco_tran_WecG"/>
    <property type="match status" value="1"/>
</dbReference>
<evidence type="ECO:0000313" key="4">
    <source>
        <dbReference type="Proteomes" id="UP000246104"/>
    </source>
</evidence>
<reference evidence="3 4" key="1">
    <citation type="submission" date="2018-02" db="EMBL/GenBank/DDBJ databases">
        <title>Genomic Reconstructions from Amazon Rainforest and Pasture Soil Reveal Novel Insights into the Physiology of Candidate Phyla in Tropical Sites.</title>
        <authorList>
            <person name="Kroeger M.E."/>
            <person name="Delmont T."/>
            <person name="Eren A.M."/>
            <person name="Guo J."/>
            <person name="Meyer K.M."/>
            <person name="Khan K."/>
            <person name="Rodrigues J.L.M."/>
            <person name="Bohannan B.J.M."/>
            <person name="Tringe S."/>
            <person name="Borges C.D."/>
            <person name="Tiedje J."/>
            <person name="Tsai S.M."/>
            <person name="Nusslein K."/>
        </authorList>
    </citation>
    <scope>NUCLEOTIDE SEQUENCE [LARGE SCALE GENOMIC DNA]</scope>
    <source>
        <strain evidence="3">Amazon FNV 2010 28 9</strain>
    </source>
</reference>
<dbReference type="AlphaFoldDB" id="A0A317JR64"/>
<keyword evidence="2" id="KW-0808">Transferase</keyword>
<comment type="caution">
    <text evidence="3">The sequence shown here is derived from an EMBL/GenBank/DDBJ whole genome shotgun (WGS) entry which is preliminary data.</text>
</comment>
<dbReference type="NCBIfam" id="TIGR00696">
    <property type="entry name" value="wecG_tagA_cpsF"/>
    <property type="match status" value="1"/>
</dbReference>